<evidence type="ECO:0000256" key="1">
    <source>
        <dbReference type="ARBA" id="ARBA00001936"/>
    </source>
</evidence>
<keyword evidence="4" id="KW-0378">Hydrolase</keyword>
<dbReference type="PANTHER" id="PTHR48480:SF2">
    <property type="entry name" value="PEPTIDASE D"/>
    <property type="match status" value="1"/>
</dbReference>
<dbReference type="InterPro" id="IPR052433">
    <property type="entry name" value="X-Pro_dipept-like"/>
</dbReference>
<dbReference type="InterPro" id="IPR000994">
    <property type="entry name" value="Pept_M24"/>
</dbReference>
<feature type="domain" description="Peptidase M24" evidence="7">
    <location>
        <begin position="91"/>
        <end position="197"/>
    </location>
</feature>
<dbReference type="GO" id="GO:0006508">
    <property type="term" value="P:proteolysis"/>
    <property type="evidence" value="ECO:0007669"/>
    <property type="project" value="UniProtKB-KW"/>
</dbReference>
<keyword evidence="9" id="KW-1185">Reference proteome</keyword>
<protein>
    <submittedName>
        <fullName evidence="8">Xaa-Pro dipeptidase</fullName>
    </submittedName>
</protein>
<reference evidence="8 9" key="1">
    <citation type="submission" date="2016-02" db="EMBL/GenBank/DDBJ databases">
        <title>Genome analysis of coral dinoflagellate symbionts highlights evolutionary adaptations to a symbiotic lifestyle.</title>
        <authorList>
            <person name="Aranda M."/>
            <person name="Li Y."/>
            <person name="Liew Y.J."/>
            <person name="Baumgarten S."/>
            <person name="Simakov O."/>
            <person name="Wilson M."/>
            <person name="Piel J."/>
            <person name="Ashoor H."/>
            <person name="Bougouffa S."/>
            <person name="Bajic V.B."/>
            <person name="Ryu T."/>
            <person name="Ravasi T."/>
            <person name="Bayer T."/>
            <person name="Micklem G."/>
            <person name="Kim H."/>
            <person name="Bhak J."/>
            <person name="Lajeunesse T.C."/>
            <person name="Voolstra C.R."/>
        </authorList>
    </citation>
    <scope>NUCLEOTIDE SEQUENCE [LARGE SCALE GENOMIC DNA]</scope>
    <source>
        <strain evidence="8 9">CCMP2467</strain>
    </source>
</reference>
<comment type="caution">
    <text evidence="8">The sequence shown here is derived from an EMBL/GenBank/DDBJ whole genome shotgun (WGS) entry which is preliminary data.</text>
</comment>
<evidence type="ECO:0000313" key="8">
    <source>
        <dbReference type="EMBL" id="OLQ00436.1"/>
    </source>
</evidence>
<evidence type="ECO:0000313" key="9">
    <source>
        <dbReference type="Proteomes" id="UP000186817"/>
    </source>
</evidence>
<evidence type="ECO:0000256" key="2">
    <source>
        <dbReference type="ARBA" id="ARBA00022670"/>
    </source>
</evidence>
<evidence type="ECO:0000259" key="7">
    <source>
        <dbReference type="Pfam" id="PF00557"/>
    </source>
</evidence>
<organism evidence="8 9">
    <name type="scientific">Symbiodinium microadriaticum</name>
    <name type="common">Dinoflagellate</name>
    <name type="synonym">Zooxanthella microadriatica</name>
    <dbReference type="NCBI Taxonomy" id="2951"/>
    <lineage>
        <taxon>Eukaryota</taxon>
        <taxon>Sar</taxon>
        <taxon>Alveolata</taxon>
        <taxon>Dinophyceae</taxon>
        <taxon>Suessiales</taxon>
        <taxon>Symbiodiniaceae</taxon>
        <taxon>Symbiodinium</taxon>
    </lineage>
</organism>
<dbReference type="Gene3D" id="3.90.230.10">
    <property type="entry name" value="Creatinase/methionine aminopeptidase superfamily"/>
    <property type="match status" value="1"/>
</dbReference>
<accession>A0A1Q9DZ27</accession>
<evidence type="ECO:0000256" key="5">
    <source>
        <dbReference type="ARBA" id="ARBA00023049"/>
    </source>
</evidence>
<comment type="cofactor">
    <cofactor evidence="1">
        <name>Mn(2+)</name>
        <dbReference type="ChEBI" id="CHEBI:29035"/>
    </cofactor>
</comment>
<dbReference type="SUPFAM" id="SSF55920">
    <property type="entry name" value="Creatinase/aminopeptidase"/>
    <property type="match status" value="1"/>
</dbReference>
<dbReference type="EMBL" id="LSRX01000327">
    <property type="protein sequence ID" value="OLQ00436.1"/>
    <property type="molecule type" value="Genomic_DNA"/>
</dbReference>
<keyword evidence="3" id="KW-0479">Metal-binding</keyword>
<sequence>MLEHCISIFVRYELWMGSLLSGKISGCEEMKEHYGVEEVAGRAPSKVYLQRGVNSDSGNEVAPAKFEGLEAYDVDTAALHAARKNAEEIRLLRYVNRISSDAHMAMMREAQPGIMEWGPRRRWRAVAGFSPTRPLQAQGPIRPSGPMEGARATVLATLQGHAGAPNDRKLEDGDMVLCDMGCEFFCYASDITNSFPAKPVRVLMRSRYANWCISALASRAVACNWCYLRTCLVDFAPDFCASSCGSLQFQADVDWQRSQDMLEVVVRIWTQINPDSQEYQQVQTLLLEAIELGRQSCEAAALTAQLLVMGFQQPAALEVQKLLLLPQGEKPAAHSSISWASNWFLSLPDPAILALTGWQAFFDALGASLAQAPSEPCDWLRKESRHSEALDLLRLAASMELQTEAPGRPRWQQAVAFRVLKDRLRSAFEILRMERQTLGHECLSTVAGIVAEVSSRVASKFRDVSWTSTLSRWPELPSPPRQELGQSLRAAVCVAGQPRAMSGELLEPMARQLFKSLCPVAAGTSAPLLLLFSLASQPHLGVEAGDAASLQSQLSRVLQSTSCPQLGPVPAVLQRVDVVDDASYEDVAEFVNAYSEEAWWHGEGHGRLKWARQLLGIDRCHTALQEEEEIVGQVDWVVFLRPDLLHVVPLPDLSHLWKGHVVVLPDGGQKLTPQAGYLEGLDRALILSRSVAEAFFVLPHQSLRNASFLKRHPTCLSCSGWRSAGVKLSPEKHLANVLWQWAEDRGSESELELTVDENWIQPLVLSETGCINFRPCADRSCLPAEPQQQHAPTHGPRLPRWARGLALRRTCWPLDAEFEAGAEAWVNAAPPDTVEAFLESPAAILVPHLPEPEN</sequence>
<dbReference type="InterPro" id="IPR036005">
    <property type="entry name" value="Creatinase/aminopeptidase-like"/>
</dbReference>
<keyword evidence="6" id="KW-0464">Manganese</keyword>
<dbReference type="Gene3D" id="3.40.350.10">
    <property type="entry name" value="Creatinase/prolidase N-terminal domain"/>
    <property type="match status" value="1"/>
</dbReference>
<proteinExistence type="predicted"/>
<keyword evidence="5" id="KW-0482">Metalloprotease</keyword>
<evidence type="ECO:0000256" key="4">
    <source>
        <dbReference type="ARBA" id="ARBA00022801"/>
    </source>
</evidence>
<dbReference type="GO" id="GO:0046872">
    <property type="term" value="F:metal ion binding"/>
    <property type="evidence" value="ECO:0007669"/>
    <property type="project" value="UniProtKB-KW"/>
</dbReference>
<dbReference type="AlphaFoldDB" id="A0A1Q9DZ27"/>
<evidence type="ECO:0000256" key="3">
    <source>
        <dbReference type="ARBA" id="ARBA00022723"/>
    </source>
</evidence>
<dbReference type="OrthoDB" id="10261878at2759"/>
<dbReference type="GO" id="GO:0008237">
    <property type="term" value="F:metallopeptidase activity"/>
    <property type="evidence" value="ECO:0007669"/>
    <property type="project" value="UniProtKB-KW"/>
</dbReference>
<dbReference type="Proteomes" id="UP000186817">
    <property type="component" value="Unassembled WGS sequence"/>
</dbReference>
<dbReference type="PANTHER" id="PTHR48480">
    <property type="match status" value="1"/>
</dbReference>
<dbReference type="Pfam" id="PF00557">
    <property type="entry name" value="Peptidase_M24"/>
    <property type="match status" value="1"/>
</dbReference>
<keyword evidence="2" id="KW-0645">Protease</keyword>
<dbReference type="InterPro" id="IPR029149">
    <property type="entry name" value="Creatin/AminoP/Spt16_N"/>
</dbReference>
<evidence type="ECO:0000256" key="6">
    <source>
        <dbReference type="ARBA" id="ARBA00023211"/>
    </source>
</evidence>
<gene>
    <name evidence="8" type="primary">Pepd</name>
    <name evidence="8" type="ORF">AK812_SmicGene16889</name>
</gene>
<name>A0A1Q9DZ27_SYMMI</name>